<dbReference type="EMBL" id="CM037622">
    <property type="protein sequence ID" value="KAH8003737.1"/>
    <property type="molecule type" value="Genomic_DNA"/>
</dbReference>
<keyword evidence="2" id="KW-1185">Reference proteome</keyword>
<gene>
    <name evidence="1" type="primary">RIMS2_2</name>
    <name evidence="1" type="ORF">K3G42_023653</name>
</gene>
<organism evidence="1 2">
    <name type="scientific">Sphaerodactylus townsendi</name>
    <dbReference type="NCBI Taxonomy" id="933632"/>
    <lineage>
        <taxon>Eukaryota</taxon>
        <taxon>Metazoa</taxon>
        <taxon>Chordata</taxon>
        <taxon>Craniata</taxon>
        <taxon>Vertebrata</taxon>
        <taxon>Euteleostomi</taxon>
        <taxon>Lepidosauria</taxon>
        <taxon>Squamata</taxon>
        <taxon>Bifurcata</taxon>
        <taxon>Gekkota</taxon>
        <taxon>Sphaerodactylidae</taxon>
        <taxon>Sphaerodactylus</taxon>
    </lineage>
</organism>
<proteinExistence type="predicted"/>
<evidence type="ECO:0000313" key="2">
    <source>
        <dbReference type="Proteomes" id="UP000827872"/>
    </source>
</evidence>
<reference evidence="1" key="1">
    <citation type="submission" date="2021-08" db="EMBL/GenBank/DDBJ databases">
        <title>The first chromosome-level gecko genome reveals the dynamic sex chromosomes of Neotropical dwarf geckos (Sphaerodactylidae: Sphaerodactylus).</title>
        <authorList>
            <person name="Pinto B.J."/>
            <person name="Keating S.E."/>
            <person name="Gamble T."/>
        </authorList>
    </citation>
    <scope>NUCLEOTIDE SEQUENCE</scope>
    <source>
        <strain evidence="1">TG3544</strain>
    </source>
</reference>
<protein>
    <submittedName>
        <fullName evidence="1">Regulating synaptic membrane exocytosis protein 2</fullName>
    </submittedName>
</protein>
<dbReference type="Proteomes" id="UP000827872">
    <property type="component" value="Linkage Group LG09"/>
</dbReference>
<comment type="caution">
    <text evidence="1">The sequence shown here is derived from an EMBL/GenBank/DDBJ whole genome shotgun (WGS) entry which is preliminary data.</text>
</comment>
<name>A0ACB8FE33_9SAUR</name>
<accession>A0ACB8FE33</accession>
<sequence>MGPSGLTPLKVHRREFRERMLEITLWDQARVREEESEFLGEILIELETALLDDEPHWYKLQTHDVSSLPLPHPSPYLPRRQLHGESPTRRLQSQCPSQG</sequence>
<evidence type="ECO:0000313" key="1">
    <source>
        <dbReference type="EMBL" id="KAH8003737.1"/>
    </source>
</evidence>